<protein>
    <submittedName>
        <fullName evidence="2">Nuclear transport factor 2 family protein</fullName>
    </submittedName>
</protein>
<dbReference type="Proteomes" id="UP001361239">
    <property type="component" value="Unassembled WGS sequence"/>
</dbReference>
<name>A0ABU8RV22_9SPHN</name>
<organism evidence="2 3">
    <name type="scientific">Novosphingobium anseongense</name>
    <dbReference type="NCBI Taxonomy" id="3133436"/>
    <lineage>
        <taxon>Bacteria</taxon>
        <taxon>Pseudomonadati</taxon>
        <taxon>Pseudomonadota</taxon>
        <taxon>Alphaproteobacteria</taxon>
        <taxon>Sphingomonadales</taxon>
        <taxon>Sphingomonadaceae</taxon>
        <taxon>Novosphingobium</taxon>
    </lineage>
</organism>
<dbReference type="Pfam" id="PF13577">
    <property type="entry name" value="SnoaL_4"/>
    <property type="match status" value="1"/>
</dbReference>
<proteinExistence type="predicted"/>
<comment type="caution">
    <text evidence="2">The sequence shown here is derived from an EMBL/GenBank/DDBJ whole genome shotgun (WGS) entry which is preliminary data.</text>
</comment>
<sequence>MDAEAAAIAREMKDRHEIYDCVMRYCRGIDRLDRALLLSAYHPDAIDDHGSTFVGPVTEFAEVVLKMHETYQEFTQHHITNHRCELDGDVAHTESYYLFRCLNRAPPWYNISSGRYLDRFEKREGRWAIAERVCVVEVRDEIWGPDGNAGNSAYVPATRGRDDPSYTRPLTIDRARFTA</sequence>
<dbReference type="InterPro" id="IPR032710">
    <property type="entry name" value="NTF2-like_dom_sf"/>
</dbReference>
<evidence type="ECO:0000313" key="3">
    <source>
        <dbReference type="Proteomes" id="UP001361239"/>
    </source>
</evidence>
<keyword evidence="3" id="KW-1185">Reference proteome</keyword>
<dbReference type="EMBL" id="JBBHJZ010000002">
    <property type="protein sequence ID" value="MEJ5976857.1"/>
    <property type="molecule type" value="Genomic_DNA"/>
</dbReference>
<evidence type="ECO:0000259" key="1">
    <source>
        <dbReference type="Pfam" id="PF13577"/>
    </source>
</evidence>
<dbReference type="SUPFAM" id="SSF54427">
    <property type="entry name" value="NTF2-like"/>
    <property type="match status" value="1"/>
</dbReference>
<dbReference type="InterPro" id="IPR037401">
    <property type="entry name" value="SnoaL-like"/>
</dbReference>
<dbReference type="RefSeq" id="WP_339586817.1">
    <property type="nucleotide sequence ID" value="NZ_JBBHJZ010000002.1"/>
</dbReference>
<accession>A0ABU8RV22</accession>
<feature type="domain" description="SnoaL-like" evidence="1">
    <location>
        <begin position="10"/>
        <end position="132"/>
    </location>
</feature>
<reference evidence="2 3" key="1">
    <citation type="submission" date="2024-03" db="EMBL/GenBank/DDBJ databases">
        <authorList>
            <person name="Jo J.-H."/>
        </authorList>
    </citation>
    <scope>NUCLEOTIDE SEQUENCE [LARGE SCALE GENOMIC DNA]</scope>
    <source>
        <strain evidence="2 3">PS1R-30</strain>
    </source>
</reference>
<dbReference type="Gene3D" id="3.10.450.50">
    <property type="match status" value="1"/>
</dbReference>
<gene>
    <name evidence="2" type="ORF">WG901_09445</name>
</gene>
<evidence type="ECO:0000313" key="2">
    <source>
        <dbReference type="EMBL" id="MEJ5976857.1"/>
    </source>
</evidence>